<dbReference type="EMBL" id="BQXS01012112">
    <property type="protein sequence ID" value="GKT19865.1"/>
    <property type="molecule type" value="Genomic_DNA"/>
</dbReference>
<dbReference type="Proteomes" id="UP001057375">
    <property type="component" value="Unassembled WGS sequence"/>
</dbReference>
<evidence type="ECO:0000256" key="1">
    <source>
        <dbReference type="SAM" id="MobiDB-lite"/>
    </source>
</evidence>
<feature type="compositionally biased region" description="Low complexity" evidence="1">
    <location>
        <begin position="158"/>
        <end position="179"/>
    </location>
</feature>
<feature type="compositionally biased region" description="Polar residues" evidence="1">
    <location>
        <begin position="568"/>
        <end position="612"/>
    </location>
</feature>
<feature type="compositionally biased region" description="Basic and acidic residues" evidence="1">
    <location>
        <begin position="16"/>
        <end position="30"/>
    </location>
</feature>
<feature type="compositionally biased region" description="Basic and acidic residues" evidence="1">
    <location>
        <begin position="1022"/>
        <end position="1035"/>
    </location>
</feature>
<feature type="region of interest" description="Disordered" evidence="1">
    <location>
        <begin position="1022"/>
        <end position="1052"/>
    </location>
</feature>
<feature type="compositionally biased region" description="Polar residues" evidence="1">
    <location>
        <begin position="650"/>
        <end position="660"/>
    </location>
</feature>
<feature type="compositionally biased region" description="Polar residues" evidence="1">
    <location>
        <begin position="145"/>
        <end position="157"/>
    </location>
</feature>
<reference evidence="2" key="1">
    <citation type="submission" date="2022-03" db="EMBL/GenBank/DDBJ databases">
        <title>Draft genome sequence of Aduncisulcus paluster, a free-living microaerophilic Fornicata.</title>
        <authorList>
            <person name="Yuyama I."/>
            <person name="Kume K."/>
            <person name="Tamura T."/>
            <person name="Inagaki Y."/>
            <person name="Hashimoto T."/>
        </authorList>
    </citation>
    <scope>NUCLEOTIDE SEQUENCE</scope>
    <source>
        <strain evidence="2">NY0171</strain>
    </source>
</reference>
<feature type="region of interest" description="Disordered" evidence="1">
    <location>
        <begin position="1319"/>
        <end position="1341"/>
    </location>
</feature>
<feature type="region of interest" description="Disordered" evidence="1">
    <location>
        <begin position="298"/>
        <end position="321"/>
    </location>
</feature>
<feature type="region of interest" description="Disordered" evidence="1">
    <location>
        <begin position="1248"/>
        <end position="1276"/>
    </location>
</feature>
<comment type="caution">
    <text evidence="2">The sequence shown here is derived from an EMBL/GenBank/DDBJ whole genome shotgun (WGS) entry which is preliminary data.</text>
</comment>
<keyword evidence="3" id="KW-1185">Reference proteome</keyword>
<feature type="region of interest" description="Disordered" evidence="1">
    <location>
        <begin position="561"/>
        <end position="638"/>
    </location>
</feature>
<feature type="region of interest" description="Disordered" evidence="1">
    <location>
        <begin position="500"/>
        <end position="548"/>
    </location>
</feature>
<evidence type="ECO:0000313" key="2">
    <source>
        <dbReference type="EMBL" id="GKT19865.1"/>
    </source>
</evidence>
<feature type="region of interest" description="Disordered" evidence="1">
    <location>
        <begin position="1"/>
        <end position="58"/>
    </location>
</feature>
<feature type="non-terminal residue" evidence="2">
    <location>
        <position position="1341"/>
    </location>
</feature>
<evidence type="ECO:0000313" key="3">
    <source>
        <dbReference type="Proteomes" id="UP001057375"/>
    </source>
</evidence>
<feature type="non-terminal residue" evidence="2">
    <location>
        <position position="1"/>
    </location>
</feature>
<feature type="compositionally biased region" description="Basic and acidic residues" evidence="1">
    <location>
        <begin position="913"/>
        <end position="922"/>
    </location>
</feature>
<feature type="region of interest" description="Disordered" evidence="1">
    <location>
        <begin position="905"/>
        <end position="938"/>
    </location>
</feature>
<feature type="region of interest" description="Disordered" evidence="1">
    <location>
        <begin position="139"/>
        <end position="186"/>
    </location>
</feature>
<feature type="compositionally biased region" description="Polar residues" evidence="1">
    <location>
        <begin position="1256"/>
        <end position="1269"/>
    </location>
</feature>
<feature type="compositionally biased region" description="Low complexity" evidence="1">
    <location>
        <begin position="45"/>
        <end position="58"/>
    </location>
</feature>
<gene>
    <name evidence="2" type="ORF">ADUPG1_011584</name>
</gene>
<feature type="region of interest" description="Disordered" evidence="1">
    <location>
        <begin position="650"/>
        <end position="674"/>
    </location>
</feature>
<feature type="compositionally biased region" description="Polar residues" evidence="1">
    <location>
        <begin position="532"/>
        <end position="548"/>
    </location>
</feature>
<accession>A0ABQ5K0J0</accession>
<name>A0ABQ5K0J0_9EUKA</name>
<organism evidence="2 3">
    <name type="scientific">Aduncisulcus paluster</name>
    <dbReference type="NCBI Taxonomy" id="2918883"/>
    <lineage>
        <taxon>Eukaryota</taxon>
        <taxon>Metamonada</taxon>
        <taxon>Carpediemonas-like organisms</taxon>
        <taxon>Aduncisulcus</taxon>
    </lineage>
</organism>
<feature type="compositionally biased region" description="Polar residues" evidence="1">
    <location>
        <begin position="354"/>
        <end position="378"/>
    </location>
</feature>
<feature type="region of interest" description="Disordered" evidence="1">
    <location>
        <begin position="343"/>
        <end position="383"/>
    </location>
</feature>
<sequence length="1341" mass="149096">VISMMRNGYWGEELDRELQKEDQEKQKDAVDPEAVSSSGDSVEHSTPSSSSSSISPSPSSSPWYALAHYLYGPHNLPLRDISDEDTVSCIVGSERTDTGGEEERIDTCSAMKVDYDSPLPSSLGLLRKIAQERVRSSLADHDTAWMSSQRPGSSIPGSASMSRANSQSSACSSRSSSTACLRGPMSSNPSRLTLNFPSQLSQPSSTADILTQLLSSIPPCPFSSALLSGVLLVEICVRNIWSIWEEGKQQRLKASTIVPVSQPTIVPDPFPCSDPMLPPAHPIRVLVDGVEVIQLEKEKTMRDQHKASYKTLETSHDESSEHILSVSLDGEQQHDATEHEGLKGTMHPTELEPTHQSSLAQISTLPPPSSVDSSTKGSKLSKKEFKQPILESITLQASPNHPRHSHVRNIDLTKELDTDPIASGLPSKTHKSIMSPLTMGGRKLPWEENLARKVKEDSLRWNVTVDRKSQPRPKTSSVVLTSPVFSLPPNYAVRQKSLQNALRMKRNRESREEKKRMREEKKRERKMMLTMESASLPPSSVAKSGSDSSFVKVGDGLVRRTQHVVPSPGSQSTASKSKSVYPSHQFASSVSPHYTYSRLQSKQRNMTHSPYHQKTDGKELYKSPPPRSSVSDHVSASGPEFQETFVRTSSGSLGVPNKQTMQRERSDSGSMRFADGTKVPIGLIKRDDVPLRVLEHINGRPIVKIEGTGTRGRTWSYVQECDSSFVEHPSVRQESVRYIHDELVGKHHKPNGMDKSPFRHDAFSTPYSYANPSSFSPVHRTFSHSMSPSLLHECSVGQAMGTSMSPSLIRSVSRPFLSSSCSNYPPSLISFPLSASLSLFLPPLSVSPLAFLSVALAVCHSESEGKTLEQVKCIEMVGSDASHIGLTSTADRDSNPMLTVDIQQLDDEDSESSSEHDVKDSTHIPPASTGPAVPIKKQKSGSLLPEALSRLLFSLRSLSSSLSMHLLTTPISPASREERSYKSQAKKNVEILSNAVEFIVGCLSGRIVACGWTDNEYKTEVDSWHREQEKITKEREKKRKKDNRRSGVICDPKGTSTPLSSSILGTMSIDNDPYTSMHTHVPTPLSTPYVFLEQEHDASYSGPLPEQQVSASSVSMSIFSQAIFVSSIPRHFIEPVKLTHRDRKEKLKSLKKKASMSMSEKHTVITRGIRKSVCVAIRAFLYAMTVVAKPWLWRKDGVEIGLEMSDWKHILSYRILPIDLIIIASLMLYQLRMSENEVKMRKIRSLPPVSSDISEHPSSQEPQSLSSAETEQKPAKKPKQVYPMIFLLSLDQLKVFERYVKVDADFIELIEWKKKMLEEEARKKSEEIERKKLLEEEKKRR</sequence>
<feature type="compositionally biased region" description="Basic and acidic residues" evidence="1">
    <location>
        <begin position="507"/>
        <end position="522"/>
    </location>
</feature>
<proteinExistence type="predicted"/>
<protein>
    <submittedName>
        <fullName evidence="2">Uncharacterized protein</fullName>
    </submittedName>
</protein>